<dbReference type="InterPro" id="IPR049704">
    <property type="entry name" value="Aminotrans_3_PPA_site"/>
</dbReference>
<keyword evidence="3" id="KW-0032">Aminotransferase</keyword>
<dbReference type="OrthoDB" id="9801834at2"/>
<dbReference type="InterPro" id="IPR015424">
    <property type="entry name" value="PyrdxlP-dep_Trfase"/>
</dbReference>
<dbReference type="FunFam" id="3.40.640.10:FF:000014">
    <property type="entry name" value="Adenosylmethionine-8-amino-7-oxononanoate aminotransferase, probable"/>
    <property type="match status" value="1"/>
</dbReference>
<dbReference type="Pfam" id="PF00202">
    <property type="entry name" value="Aminotran_3"/>
    <property type="match status" value="1"/>
</dbReference>
<dbReference type="GO" id="GO:0030170">
    <property type="term" value="F:pyridoxal phosphate binding"/>
    <property type="evidence" value="ECO:0007669"/>
    <property type="project" value="InterPro"/>
</dbReference>
<keyword evidence="4" id="KW-0808">Transferase</keyword>
<comment type="caution">
    <text evidence="7">The sequence shown here is derived from an EMBL/GenBank/DDBJ whole genome shotgun (WGS) entry which is preliminary data.</text>
</comment>
<evidence type="ECO:0000313" key="7">
    <source>
        <dbReference type="EMBL" id="SIR24347.1"/>
    </source>
</evidence>
<evidence type="ECO:0000256" key="3">
    <source>
        <dbReference type="ARBA" id="ARBA00022576"/>
    </source>
</evidence>
<organism evidence="7 8">
    <name type="scientific">Acidiphilium rubrum</name>
    <dbReference type="NCBI Taxonomy" id="526"/>
    <lineage>
        <taxon>Bacteria</taxon>
        <taxon>Pseudomonadati</taxon>
        <taxon>Pseudomonadota</taxon>
        <taxon>Alphaproteobacteria</taxon>
        <taxon>Acetobacterales</taxon>
        <taxon>Acidocellaceae</taxon>
        <taxon>Acidiphilium</taxon>
    </lineage>
</organism>
<dbReference type="PANTHER" id="PTHR43094:SF1">
    <property type="entry name" value="AMINOTRANSFERASE CLASS-III"/>
    <property type="match status" value="1"/>
</dbReference>
<dbReference type="AlphaFoldDB" id="A0A8G2CMI0"/>
<evidence type="ECO:0000256" key="2">
    <source>
        <dbReference type="ARBA" id="ARBA00008954"/>
    </source>
</evidence>
<sequence>MSQSAARSNDPLIHHWMPFTANKQFHEAPRIIARAEGVHYWNTSGEKLLDAVSGLYTTPAGHGRREIREAVSRQLEELDYAPPFQYGVPGAFRLAHELAQMLPAGLNRVFFAGGGSEAVESALKVAIQYHRVRGQGQRQRFVGRARGYHGVNFAGWSVGGMVKNRDAFGLGLPGVSHMRHTHIEANRFTMGQGEHGGIDLADDLQRMIDLYGADTIAACIVEPIAGSTGILVPPQGYLERLRAICDKHGILLIFDEVICGFGRTGHAFAADAFGVTPDMMTMAKAITNGNIPMAAIAVREDIQQTILDAAGPDAIEFFHGYTYSGHPVACAAALATLKIYRDDDLFGRAAALAPKFLERIAGMRDLSMVIDTRGYGLLGAVDLAADGTPGKRGFAILRKAFEHGLVLRVTGDTVIFSPMFITTEDQLDEMFDGLRAVLKTV</sequence>
<evidence type="ECO:0000313" key="8">
    <source>
        <dbReference type="Proteomes" id="UP000186308"/>
    </source>
</evidence>
<dbReference type="Proteomes" id="UP000186308">
    <property type="component" value="Unassembled WGS sequence"/>
</dbReference>
<evidence type="ECO:0000256" key="5">
    <source>
        <dbReference type="ARBA" id="ARBA00022898"/>
    </source>
</evidence>
<comment type="similarity">
    <text evidence="2 6">Belongs to the class-III pyridoxal-phosphate-dependent aminotransferase family.</text>
</comment>
<dbReference type="InterPro" id="IPR015422">
    <property type="entry name" value="PyrdxlP-dep_Trfase_small"/>
</dbReference>
<dbReference type="Gene3D" id="3.90.1150.10">
    <property type="entry name" value="Aspartate Aminotransferase, domain 1"/>
    <property type="match status" value="1"/>
</dbReference>
<dbReference type="SUPFAM" id="SSF53383">
    <property type="entry name" value="PLP-dependent transferases"/>
    <property type="match status" value="1"/>
</dbReference>
<evidence type="ECO:0000256" key="1">
    <source>
        <dbReference type="ARBA" id="ARBA00001933"/>
    </source>
</evidence>
<keyword evidence="5 6" id="KW-0663">Pyridoxal phosphate</keyword>
<dbReference type="InterPro" id="IPR015421">
    <property type="entry name" value="PyrdxlP-dep_Trfase_major"/>
</dbReference>
<dbReference type="CDD" id="cd00610">
    <property type="entry name" value="OAT_like"/>
    <property type="match status" value="1"/>
</dbReference>
<dbReference type="RefSeq" id="WP_029312453.1">
    <property type="nucleotide sequence ID" value="NZ_FTNE01000021.1"/>
</dbReference>
<keyword evidence="7" id="KW-0670">Pyruvate</keyword>
<proteinExistence type="inferred from homology"/>
<dbReference type="GO" id="GO:0008483">
    <property type="term" value="F:transaminase activity"/>
    <property type="evidence" value="ECO:0007669"/>
    <property type="project" value="UniProtKB-KW"/>
</dbReference>
<dbReference type="PANTHER" id="PTHR43094">
    <property type="entry name" value="AMINOTRANSFERASE"/>
    <property type="match status" value="1"/>
</dbReference>
<dbReference type="EMBL" id="FTNE01000021">
    <property type="protein sequence ID" value="SIR24347.1"/>
    <property type="molecule type" value="Genomic_DNA"/>
</dbReference>
<dbReference type="InterPro" id="IPR005814">
    <property type="entry name" value="Aminotrans_3"/>
</dbReference>
<dbReference type="PROSITE" id="PS00600">
    <property type="entry name" value="AA_TRANSFER_CLASS_3"/>
    <property type="match status" value="1"/>
</dbReference>
<dbReference type="Gene3D" id="3.40.640.10">
    <property type="entry name" value="Type I PLP-dependent aspartate aminotransferase-like (Major domain)"/>
    <property type="match status" value="1"/>
</dbReference>
<keyword evidence="8" id="KW-1185">Reference proteome</keyword>
<evidence type="ECO:0000256" key="4">
    <source>
        <dbReference type="ARBA" id="ARBA00022679"/>
    </source>
</evidence>
<name>A0A8G2CMI0_ACIRU</name>
<evidence type="ECO:0000256" key="6">
    <source>
        <dbReference type="RuleBase" id="RU003560"/>
    </source>
</evidence>
<protein>
    <submittedName>
        <fullName evidence="7">Beta-alanine--pyruvate transaminase</fullName>
    </submittedName>
</protein>
<gene>
    <name evidence="7" type="ORF">SAMN05421828_12115</name>
</gene>
<comment type="cofactor">
    <cofactor evidence="1">
        <name>pyridoxal 5'-phosphate</name>
        <dbReference type="ChEBI" id="CHEBI:597326"/>
    </cofactor>
</comment>
<reference evidence="7 8" key="1">
    <citation type="submission" date="2017-01" db="EMBL/GenBank/DDBJ databases">
        <authorList>
            <person name="Varghese N."/>
            <person name="Submissions S."/>
        </authorList>
    </citation>
    <scope>NUCLEOTIDE SEQUENCE [LARGE SCALE GENOMIC DNA]</scope>
    <source>
        <strain evidence="7 8">ATCC 35905</strain>
    </source>
</reference>
<accession>A0A8G2CMI0</accession>